<keyword evidence="4" id="KW-1185">Reference proteome</keyword>
<proteinExistence type="predicted"/>
<dbReference type="PANTHER" id="PTHR43540">
    <property type="entry name" value="PEROXYUREIDOACRYLATE/UREIDOACRYLATE AMIDOHYDROLASE-RELATED"/>
    <property type="match status" value="1"/>
</dbReference>
<dbReference type="InterPro" id="IPR050272">
    <property type="entry name" value="Isochorismatase-like_hydrls"/>
</dbReference>
<dbReference type="SUPFAM" id="SSF52499">
    <property type="entry name" value="Isochorismatase-like hydrolases"/>
    <property type="match status" value="1"/>
</dbReference>
<accession>A0ABQ5LEK3</accession>
<dbReference type="EMBL" id="BRLJ01000001">
    <property type="protein sequence ID" value="GKX62042.1"/>
    <property type="molecule type" value="Genomic_DNA"/>
</dbReference>
<feature type="domain" description="Isochorismatase-like" evidence="2">
    <location>
        <begin position="3"/>
        <end position="185"/>
    </location>
</feature>
<organism evidence="3 4">
    <name type="scientific">Pragia fontium</name>
    <dbReference type="NCBI Taxonomy" id="82985"/>
    <lineage>
        <taxon>Bacteria</taxon>
        <taxon>Pseudomonadati</taxon>
        <taxon>Pseudomonadota</taxon>
        <taxon>Gammaproteobacteria</taxon>
        <taxon>Enterobacterales</taxon>
        <taxon>Budviciaceae</taxon>
        <taxon>Pragia</taxon>
    </lineage>
</organism>
<dbReference type="PANTHER" id="PTHR43540:SF1">
    <property type="entry name" value="ISOCHORISMATASE HYDROLASE"/>
    <property type="match status" value="1"/>
</dbReference>
<dbReference type="RefSeq" id="WP_047780677.1">
    <property type="nucleotide sequence ID" value="NZ_BRLJ01000001.1"/>
</dbReference>
<dbReference type="Pfam" id="PF00857">
    <property type="entry name" value="Isochorismatase"/>
    <property type="match status" value="1"/>
</dbReference>
<keyword evidence="1" id="KW-0378">Hydrolase</keyword>
<reference evidence="3" key="1">
    <citation type="submission" date="2022-06" db="EMBL/GenBank/DDBJ databases">
        <title>Draft genome sequences of Pragia fontium str. JCM24417.</title>
        <authorList>
            <person name="Wakabayashi Y."/>
            <person name="Kojima K."/>
        </authorList>
    </citation>
    <scope>NUCLEOTIDE SEQUENCE</scope>
    <source>
        <strain evidence="3">JCM 24417</strain>
    </source>
</reference>
<dbReference type="InterPro" id="IPR036380">
    <property type="entry name" value="Isochorismatase-like_sf"/>
</dbReference>
<evidence type="ECO:0000313" key="3">
    <source>
        <dbReference type="EMBL" id="GKX62042.1"/>
    </source>
</evidence>
<dbReference type="CDD" id="cd00431">
    <property type="entry name" value="cysteine_hydrolases"/>
    <property type="match status" value="1"/>
</dbReference>
<dbReference type="Proteomes" id="UP001059610">
    <property type="component" value="Unassembled WGS sequence"/>
</dbReference>
<evidence type="ECO:0000313" key="4">
    <source>
        <dbReference type="Proteomes" id="UP001059610"/>
    </source>
</evidence>
<dbReference type="Gene3D" id="3.40.50.850">
    <property type="entry name" value="Isochorismatase-like"/>
    <property type="match status" value="1"/>
</dbReference>
<evidence type="ECO:0000259" key="2">
    <source>
        <dbReference type="Pfam" id="PF00857"/>
    </source>
</evidence>
<sequence length="189" mass="20711">MSSALIIIDLIEDIVGEHGKSNGSYQQVQLRQIVSRTNQAVAYARIKHIPVIWVKVGFADDYHDIPPYSPLFNTAKQNGALRLSDAGCHWVKGLDVQPEDEVVVKKAVSAFAGNHLSDWLTGRGYQHLLLAGVSSIMAIQSTARQAHDLGFRVTILEDLCAAATLELHQQSMNALIPLAQVITSESWQA</sequence>
<dbReference type="InterPro" id="IPR000868">
    <property type="entry name" value="Isochorismatase-like_dom"/>
</dbReference>
<comment type="caution">
    <text evidence="3">The sequence shown here is derived from an EMBL/GenBank/DDBJ whole genome shotgun (WGS) entry which is preliminary data.</text>
</comment>
<gene>
    <name evidence="3" type="ORF">SOASR032_06110</name>
</gene>
<name>A0ABQ5LEK3_9GAMM</name>
<evidence type="ECO:0000256" key="1">
    <source>
        <dbReference type="ARBA" id="ARBA00022801"/>
    </source>
</evidence>
<protein>
    <recommendedName>
        <fullName evidence="2">Isochorismatase-like domain-containing protein</fullName>
    </recommendedName>
</protein>